<dbReference type="CDD" id="cd07995">
    <property type="entry name" value="TPK"/>
    <property type="match status" value="1"/>
</dbReference>
<comment type="caution">
    <text evidence="7">The sequence shown here is derived from an EMBL/GenBank/DDBJ whole genome shotgun (WGS) entry which is preliminary data.</text>
</comment>
<organism evidence="7 8">
    <name type="scientific">Oribacterium asaccharolyticum ACB7</name>
    <dbReference type="NCBI Taxonomy" id="796944"/>
    <lineage>
        <taxon>Bacteria</taxon>
        <taxon>Bacillati</taxon>
        <taxon>Bacillota</taxon>
        <taxon>Clostridia</taxon>
        <taxon>Lachnospirales</taxon>
        <taxon>Lachnospiraceae</taxon>
        <taxon>Oribacterium</taxon>
    </lineage>
</organism>
<accession>G9WUT3</accession>
<dbReference type="NCBIfam" id="TIGR01378">
    <property type="entry name" value="thi_PPkinase"/>
    <property type="match status" value="1"/>
</dbReference>
<proteinExistence type="predicted"/>
<keyword evidence="1" id="KW-0808">Transferase</keyword>
<dbReference type="Pfam" id="PF04263">
    <property type="entry name" value="TPK_catalytic"/>
    <property type="match status" value="1"/>
</dbReference>
<dbReference type="GO" id="GO:0006772">
    <property type="term" value="P:thiamine metabolic process"/>
    <property type="evidence" value="ECO:0007669"/>
    <property type="project" value="UniProtKB-UniRule"/>
</dbReference>
<evidence type="ECO:0000256" key="5">
    <source>
        <dbReference type="NCBIfam" id="TIGR01378"/>
    </source>
</evidence>
<sequence>MREVFAKQKEKRAILIAAGSFYGLPFSVTESDLVIAIDGGMKYCEEEGIKPDFLLGDFDSYPFGEEGVLLSSADPKNLSDGAIGQEQEQYVIFGQSSLTRKDYNSAVIRLPRIKNETDLHAAIQVALEQGVREIHIFGGLGGSRMDHSYAALQSLAYLTASGAEGYLYGEKQVFTALKNGTKTFSKEYKGYFSAFSFTEESKGVTEKGFKYLVENVSLFSTEPVGVSNEFIGKEAEISVENGILILCYEVLQA</sequence>
<evidence type="ECO:0000256" key="3">
    <source>
        <dbReference type="ARBA" id="ARBA00022777"/>
    </source>
</evidence>
<dbReference type="InterPro" id="IPR036371">
    <property type="entry name" value="TPK_B1-bd_sf"/>
</dbReference>
<dbReference type="RefSeq" id="WP_009536537.1">
    <property type="nucleotide sequence ID" value="NZ_JH414504.1"/>
</dbReference>
<name>G9WUT3_9FIRM</name>
<gene>
    <name evidence="7" type="ORF">HMPREF9624_00667</name>
</gene>
<dbReference type="InterPro" id="IPR007373">
    <property type="entry name" value="Thiamin_PyroPKinase_B1-bd"/>
</dbReference>
<keyword evidence="2" id="KW-0547">Nucleotide-binding</keyword>
<keyword evidence="4" id="KW-0067">ATP-binding</keyword>
<dbReference type="Pfam" id="PF04265">
    <property type="entry name" value="TPK_B1_binding"/>
    <property type="match status" value="1"/>
</dbReference>
<evidence type="ECO:0000256" key="2">
    <source>
        <dbReference type="ARBA" id="ARBA00022741"/>
    </source>
</evidence>
<dbReference type="InterPro" id="IPR036759">
    <property type="entry name" value="TPK_catalytic_sf"/>
</dbReference>
<dbReference type="GO" id="GO:0004788">
    <property type="term" value="F:thiamine diphosphokinase activity"/>
    <property type="evidence" value="ECO:0007669"/>
    <property type="project" value="UniProtKB-UniRule"/>
</dbReference>
<dbReference type="AlphaFoldDB" id="G9WUT3"/>
<dbReference type="Gene3D" id="3.40.50.10240">
    <property type="entry name" value="Thiamin pyrophosphokinase, catalytic domain"/>
    <property type="match status" value="2"/>
</dbReference>
<dbReference type="InterPro" id="IPR007371">
    <property type="entry name" value="TPK_catalytic"/>
</dbReference>
<dbReference type="PATRIC" id="fig|796944.3.peg.1383"/>
<dbReference type="GO" id="GO:0009229">
    <property type="term" value="P:thiamine diphosphate biosynthetic process"/>
    <property type="evidence" value="ECO:0007669"/>
    <property type="project" value="InterPro"/>
</dbReference>
<dbReference type="HOGENOM" id="CLU_044237_1_1_9"/>
<dbReference type="Proteomes" id="UP000003527">
    <property type="component" value="Unassembled WGS sequence"/>
</dbReference>
<dbReference type="PANTHER" id="PTHR41299">
    <property type="entry name" value="THIAMINE PYROPHOSPHOKINASE"/>
    <property type="match status" value="1"/>
</dbReference>
<evidence type="ECO:0000256" key="1">
    <source>
        <dbReference type="ARBA" id="ARBA00022679"/>
    </source>
</evidence>
<evidence type="ECO:0000313" key="8">
    <source>
        <dbReference type="Proteomes" id="UP000003527"/>
    </source>
</evidence>
<protein>
    <recommendedName>
        <fullName evidence="5">Thiamine diphosphokinase</fullName>
        <ecNumber evidence="5">2.7.6.2</ecNumber>
    </recommendedName>
</protein>
<evidence type="ECO:0000313" key="7">
    <source>
        <dbReference type="EMBL" id="EHL11334.1"/>
    </source>
</evidence>
<dbReference type="InterPro" id="IPR053149">
    <property type="entry name" value="TPK"/>
</dbReference>
<reference evidence="7 8" key="1">
    <citation type="submission" date="2011-08" db="EMBL/GenBank/DDBJ databases">
        <title>The Genome Sequence of Oribacterium sp. ACB7.</title>
        <authorList>
            <consortium name="The Broad Institute Genome Sequencing Platform"/>
            <person name="Earl A."/>
            <person name="Ward D."/>
            <person name="Feldgarden M."/>
            <person name="Gevers D."/>
            <person name="Sizova M."/>
            <person name="Hazen A."/>
            <person name="Epstein S."/>
            <person name="Young S.K."/>
            <person name="Zeng Q."/>
            <person name="Gargeya S."/>
            <person name="Fitzgerald M."/>
            <person name="Haas B."/>
            <person name="Abouelleil A."/>
            <person name="Alvarado L."/>
            <person name="Arachchi H.M."/>
            <person name="Berlin A."/>
            <person name="Brown A."/>
            <person name="Chapman S.B."/>
            <person name="Chen Z."/>
            <person name="Dunbar C."/>
            <person name="Freedman E."/>
            <person name="Gearin G."/>
            <person name="Gellesch M."/>
            <person name="Goldberg J."/>
            <person name="Griggs A."/>
            <person name="Gujja S."/>
            <person name="Heiman D."/>
            <person name="Howarth C."/>
            <person name="Larson L."/>
            <person name="Lui A."/>
            <person name="MacDonald P.J.P."/>
            <person name="Montmayeur A."/>
            <person name="Murphy C."/>
            <person name="Neiman D."/>
            <person name="Pearson M."/>
            <person name="Priest M."/>
            <person name="Roberts A."/>
            <person name="Saif S."/>
            <person name="Shea T."/>
            <person name="Shenoy N."/>
            <person name="Sisk P."/>
            <person name="Stolte C."/>
            <person name="Sykes S."/>
            <person name="Wortman J."/>
            <person name="Nusbaum C."/>
            <person name="Birren B."/>
        </authorList>
    </citation>
    <scope>NUCLEOTIDE SEQUENCE [LARGE SCALE GENOMIC DNA]</scope>
    <source>
        <strain evidence="7 8">ACB7</strain>
    </source>
</reference>
<dbReference type="SMART" id="SM00983">
    <property type="entry name" value="TPK_B1_binding"/>
    <property type="match status" value="1"/>
</dbReference>
<dbReference type="SUPFAM" id="SSF63862">
    <property type="entry name" value="Thiamin pyrophosphokinase, substrate-binding domain"/>
    <property type="match status" value="1"/>
</dbReference>
<dbReference type="PANTHER" id="PTHR41299:SF1">
    <property type="entry name" value="THIAMINE PYROPHOSPHOKINASE"/>
    <property type="match status" value="1"/>
</dbReference>
<dbReference type="GO" id="GO:0005524">
    <property type="term" value="F:ATP binding"/>
    <property type="evidence" value="ECO:0007669"/>
    <property type="project" value="UniProtKB-KW"/>
</dbReference>
<dbReference type="SUPFAM" id="SSF63999">
    <property type="entry name" value="Thiamin pyrophosphokinase, catalytic domain"/>
    <property type="match status" value="1"/>
</dbReference>
<dbReference type="EMBL" id="AFZD01000017">
    <property type="protein sequence ID" value="EHL11334.1"/>
    <property type="molecule type" value="Genomic_DNA"/>
</dbReference>
<dbReference type="GO" id="GO:0030975">
    <property type="term" value="F:thiamine binding"/>
    <property type="evidence" value="ECO:0007669"/>
    <property type="project" value="InterPro"/>
</dbReference>
<dbReference type="GO" id="GO:0016301">
    <property type="term" value="F:kinase activity"/>
    <property type="evidence" value="ECO:0007669"/>
    <property type="project" value="UniProtKB-KW"/>
</dbReference>
<evidence type="ECO:0000259" key="6">
    <source>
        <dbReference type="SMART" id="SM00983"/>
    </source>
</evidence>
<evidence type="ECO:0000256" key="4">
    <source>
        <dbReference type="ARBA" id="ARBA00022840"/>
    </source>
</evidence>
<keyword evidence="8" id="KW-1185">Reference proteome</keyword>
<dbReference type="EC" id="2.7.6.2" evidence="5"/>
<dbReference type="InterPro" id="IPR006282">
    <property type="entry name" value="Thi_PPkinase"/>
</dbReference>
<keyword evidence="3 7" id="KW-0418">Kinase</keyword>
<feature type="domain" description="Thiamin pyrophosphokinase thiamin-binding" evidence="6">
    <location>
        <begin position="180"/>
        <end position="245"/>
    </location>
</feature>